<dbReference type="Pfam" id="PF03564">
    <property type="entry name" value="DUF1759"/>
    <property type="match status" value="1"/>
</dbReference>
<feature type="compositionally biased region" description="Polar residues" evidence="1">
    <location>
        <begin position="315"/>
        <end position="335"/>
    </location>
</feature>
<evidence type="ECO:0000259" key="2">
    <source>
        <dbReference type="PROSITE" id="PS50994"/>
    </source>
</evidence>
<dbReference type="InterPro" id="IPR001584">
    <property type="entry name" value="Integrase_cat-core"/>
</dbReference>
<dbReference type="GeneID" id="124292995"/>
<name>A0ABM3FIK5_NEOLC</name>
<dbReference type="SUPFAM" id="SSF53098">
    <property type="entry name" value="Ribonuclease H-like"/>
    <property type="match status" value="1"/>
</dbReference>
<dbReference type="Gene3D" id="3.30.420.10">
    <property type="entry name" value="Ribonuclease H-like superfamily/Ribonuclease H"/>
    <property type="match status" value="1"/>
</dbReference>
<dbReference type="Pfam" id="PF05380">
    <property type="entry name" value="Peptidase_A17"/>
    <property type="match status" value="1"/>
</dbReference>
<dbReference type="InterPro" id="IPR008042">
    <property type="entry name" value="Retrotrans_Pao"/>
</dbReference>
<protein>
    <submittedName>
        <fullName evidence="4">Uncharacterized protein LOC124292995</fullName>
    </submittedName>
</protein>
<dbReference type="Gene3D" id="3.10.10.10">
    <property type="entry name" value="HIV Type 1 Reverse Transcriptase, subunit A, domain 1"/>
    <property type="match status" value="1"/>
</dbReference>
<organism evidence="3 4">
    <name type="scientific">Neodiprion lecontei</name>
    <name type="common">Redheaded pine sawfly</name>
    <dbReference type="NCBI Taxonomy" id="441921"/>
    <lineage>
        <taxon>Eukaryota</taxon>
        <taxon>Metazoa</taxon>
        <taxon>Ecdysozoa</taxon>
        <taxon>Arthropoda</taxon>
        <taxon>Hexapoda</taxon>
        <taxon>Insecta</taxon>
        <taxon>Pterygota</taxon>
        <taxon>Neoptera</taxon>
        <taxon>Endopterygota</taxon>
        <taxon>Hymenoptera</taxon>
        <taxon>Tenthredinoidea</taxon>
        <taxon>Diprionidae</taxon>
        <taxon>Diprioninae</taxon>
        <taxon>Neodiprion</taxon>
    </lineage>
</organism>
<feature type="region of interest" description="Disordered" evidence="1">
    <location>
        <begin position="313"/>
        <end position="335"/>
    </location>
</feature>
<dbReference type="InterPro" id="IPR043502">
    <property type="entry name" value="DNA/RNA_pol_sf"/>
</dbReference>
<dbReference type="InterPro" id="IPR036397">
    <property type="entry name" value="RNaseH_sf"/>
</dbReference>
<feature type="domain" description="Integrase catalytic" evidence="2">
    <location>
        <begin position="1451"/>
        <end position="1643"/>
    </location>
</feature>
<dbReference type="Proteomes" id="UP000829291">
    <property type="component" value="Chromosome 2"/>
</dbReference>
<evidence type="ECO:0000313" key="4">
    <source>
        <dbReference type="RefSeq" id="XP_046587842.1"/>
    </source>
</evidence>
<dbReference type="InterPro" id="IPR041588">
    <property type="entry name" value="Integrase_H2C2"/>
</dbReference>
<dbReference type="InterPro" id="IPR040676">
    <property type="entry name" value="DUF5641"/>
</dbReference>
<dbReference type="Gene3D" id="3.30.70.270">
    <property type="match status" value="1"/>
</dbReference>
<dbReference type="PROSITE" id="PS50994">
    <property type="entry name" value="INTEGRASE"/>
    <property type="match status" value="1"/>
</dbReference>
<proteinExistence type="predicted"/>
<keyword evidence="3" id="KW-1185">Reference proteome</keyword>
<dbReference type="InterPro" id="IPR005312">
    <property type="entry name" value="DUF1759"/>
</dbReference>
<dbReference type="Pfam" id="PF18701">
    <property type="entry name" value="DUF5641"/>
    <property type="match status" value="1"/>
</dbReference>
<accession>A0ABM3FIK5</accession>
<dbReference type="Pfam" id="PF17921">
    <property type="entry name" value="Integrase_H2C2"/>
    <property type="match status" value="1"/>
</dbReference>
<reference evidence="4" key="1">
    <citation type="submission" date="2025-08" db="UniProtKB">
        <authorList>
            <consortium name="RefSeq"/>
        </authorList>
    </citation>
    <scope>IDENTIFICATION</scope>
    <source>
        <tissue evidence="4">Thorax and Abdomen</tissue>
    </source>
</reference>
<dbReference type="InterPro" id="IPR012337">
    <property type="entry name" value="RNaseH-like_sf"/>
</dbReference>
<gene>
    <name evidence="4" type="primary">LOC124292995</name>
</gene>
<feature type="region of interest" description="Disordered" evidence="1">
    <location>
        <begin position="411"/>
        <end position="432"/>
    </location>
</feature>
<dbReference type="InterPro" id="IPR043128">
    <property type="entry name" value="Rev_trsase/Diguanyl_cyclase"/>
</dbReference>
<dbReference type="RefSeq" id="XP_046587842.1">
    <property type="nucleotide sequence ID" value="XM_046731886.1"/>
</dbReference>
<dbReference type="PANTHER" id="PTHR47331">
    <property type="entry name" value="PHD-TYPE DOMAIN-CONTAINING PROTEIN"/>
    <property type="match status" value="1"/>
</dbReference>
<evidence type="ECO:0000256" key="1">
    <source>
        <dbReference type="SAM" id="MobiDB-lite"/>
    </source>
</evidence>
<dbReference type="CDD" id="cd01644">
    <property type="entry name" value="RT_pepA17"/>
    <property type="match status" value="1"/>
</dbReference>
<sequence length="1758" mass="197329">MSIEEHIERQNDYIWRISRAVDNLRKLGEAKITYGQVKSRLNALNSSWNKFQENHEKISEIKFAAKGDQLEAIKKLSYFAKDYYGLCEEHFLSGEGVMLDLLESLKPAPAATVQAAAAPQDAPAGGSSKRLPRIELPTFAGSYSEWKPFHDLFSSMVRENSQLSEVEKLHYLKTSVTDEPLQLIKNISLTAENFPRAWETLVSRYENKRLLTDSHLATLFAIPRVTKKSSSELKSLHSNTCEALGALELLDSPEKLGDHIIVYMTIRKLDPASLEEWEKSVSEKLEPPTFAELKAFLIGRIHTLEAVEQAHAHNQIATSKPHSSQGRSNLQTTRSHTAQSKEQSCACCKGNHYIAFCSTFRDKSLDQRREVVSAKKLCFNCLGPHQQKDCRSNKTCRVCNGRHHSLLHRNSSSISTAANSGTSQGQAAVAQPAVQNAPISNSASQVSNHSAQPTMIKRSPVLLATVQLIASNPETGERIIARALLDQGSESSFVTESLAQQLRLRRHQATIPIIGVGAHQSAVTRGIATLQLQSRAHTSFSCQVEALVLPRLTSYLPSFRLLVEDWPHLRGLNLADPSFAHPSQIDVILGADIYSNIIGQGVRRGAPGTPIAQETQFGWVLSGCVSAEAASPSYSAVQGFQCSLNHELLNLVQQFWKQEEVSKPLALTSEEERCEQHFRETVSRTASGRYVVRLPLKDNSVKLGNSRNPAHQMLLRLEKRFGSDAKLKEAYSSFLREYRELGHMRRAINTPEDNSRVFYLPHHGVVRDSSSTTKLRVVFNGSQRTNLGLSLNDNLLVGPKVQTDLADVLLRWRQYPVAFSSDIVKMYRQILVHNDDQDFQRILWREEPELPIEEYQLTTVTYGLASAPYLAIRVLHQLVQDEGKQYPFASHVILENTYVDDILSGAEDVDQGREKINELNQLLKAGGFELQKWTSSHPETLVDISRDHQEIAMHLNLDQSPFFRALGLAWRPDIDAFAFSPQIHQTRDNFTKRKVLSQTAQLFDPLGWLSPITIRAKIFMQELWALGFDWDEPLSASLSSRWIEFLQDLQGISAITIPRWIGLSSASLGIEIHGFADASQSALGAVIYARTYINTHEVRVSLVCAKTKVAPLKKVTIPRLELCAANLLVRLMCHVEKTLNFENTPVYLWTDSTVALAWIKSHPSRWKEFVRNRVTEIQEFARARWYHISGLENPADLASRGASPEQLQKSELWTFGPSWLSKPSVNWPSSSPRPEENIHLEERKGLSTHIATAKPLQIWDLVDRYSKLSTLLKVTSLCKRAANRFLAKTTSNRVNTSITVGPISTLELSDAQLFWTKVTQQAYFAEEIRQIETSSSLTRSHPLSRLTPFIDSNGFLRVGGRLNHSLLSYDEKHPFILPRESSFSTLIIDHHHRLTLHGGPQLTLATIRQRYWILGGRVPIRMFIHRCVPCARHRATLSSQQMGQLPQSRVTQSRPFLHSGVDYAGPFSIRASRGRGAKSCKGYIVIFICFTTSAVHLELVSDYTTEAFIAAYKRFTSRRGICASIASDCGTNLIGADSELRRLLAASSKEFSEIANILASHGTQWRFNPPSAPHFGGKWEAGVKSVKFHLKRVIGEATQTFEQFATFLTQVEATLNSRPLCAISDDPRDPSALTPGHFLVGSALNTIPEPTLIEVPAQRLSHWQHLRQMLEHFWKRWSTEYLQSFQNLSKWQTHHGNIKIGSIVLVKNENLPPSVWPLARVIEVHPGTDGLVRVVTVKTKSSVLKRPIVKLCVLPVSS</sequence>
<dbReference type="PANTHER" id="PTHR47331:SF5">
    <property type="entry name" value="RIBONUCLEASE H"/>
    <property type="match status" value="1"/>
</dbReference>
<evidence type="ECO:0000313" key="3">
    <source>
        <dbReference type="Proteomes" id="UP000829291"/>
    </source>
</evidence>
<dbReference type="SUPFAM" id="SSF56672">
    <property type="entry name" value="DNA/RNA polymerases"/>
    <property type="match status" value="1"/>
</dbReference>